<reference evidence="5 6" key="1">
    <citation type="submission" date="2016-10" db="EMBL/GenBank/DDBJ databases">
        <authorList>
            <person name="de Groot N.N."/>
        </authorList>
    </citation>
    <scope>NUCLEOTIDE SEQUENCE [LARGE SCALE GENOMIC DNA]</scope>
    <source>
        <strain evidence="5 6">CGMCC 4.5506</strain>
    </source>
</reference>
<evidence type="ECO:0000256" key="2">
    <source>
        <dbReference type="ARBA" id="ARBA00023136"/>
    </source>
</evidence>
<dbReference type="STRING" id="530584.SAMN05421630_103493"/>
<organism evidence="5 6">
    <name type="scientific">Prauserella marina</name>
    <dbReference type="NCBI Taxonomy" id="530584"/>
    <lineage>
        <taxon>Bacteria</taxon>
        <taxon>Bacillati</taxon>
        <taxon>Actinomycetota</taxon>
        <taxon>Actinomycetes</taxon>
        <taxon>Pseudonocardiales</taxon>
        <taxon>Pseudonocardiaceae</taxon>
        <taxon>Prauserella</taxon>
    </lineage>
</organism>
<evidence type="ECO:0000313" key="6">
    <source>
        <dbReference type="Proteomes" id="UP000199494"/>
    </source>
</evidence>
<evidence type="ECO:0000313" key="5">
    <source>
        <dbReference type="EMBL" id="SDC75346.1"/>
    </source>
</evidence>
<feature type="compositionally biased region" description="Basic and acidic residues" evidence="3">
    <location>
        <begin position="1"/>
        <end position="12"/>
    </location>
</feature>
<comment type="subcellular location">
    <subcellularLocation>
        <location evidence="1">Membrane</location>
    </subcellularLocation>
</comment>
<name>A0A1G6P770_9PSEU</name>
<keyword evidence="4" id="KW-1133">Transmembrane helix</keyword>
<evidence type="ECO:0000256" key="4">
    <source>
        <dbReference type="SAM" id="Phobius"/>
    </source>
</evidence>
<dbReference type="PANTHER" id="PTHR37042">
    <property type="entry name" value="OUTER MEMBRANE PROTEIN RV1973"/>
    <property type="match status" value="1"/>
</dbReference>
<feature type="region of interest" description="Disordered" evidence="3">
    <location>
        <begin position="1"/>
        <end position="52"/>
    </location>
</feature>
<protein>
    <submittedName>
        <fullName evidence="5">Mce-associated membrane protein</fullName>
    </submittedName>
</protein>
<dbReference type="GO" id="GO:0016020">
    <property type="term" value="C:membrane"/>
    <property type="evidence" value="ECO:0007669"/>
    <property type="project" value="UniProtKB-SubCell"/>
</dbReference>
<accession>A0A1G6P770</accession>
<dbReference type="PANTHER" id="PTHR37042:SF4">
    <property type="entry name" value="OUTER MEMBRANE PROTEIN RV1973"/>
    <property type="match status" value="1"/>
</dbReference>
<evidence type="ECO:0000256" key="3">
    <source>
        <dbReference type="SAM" id="MobiDB-lite"/>
    </source>
</evidence>
<dbReference type="Proteomes" id="UP000199494">
    <property type="component" value="Unassembled WGS sequence"/>
</dbReference>
<sequence length="220" mass="23369">MSSDEPAAKEPQESPGEPSDSGDETSTDVAATEVTEDGSTVAEETTSGGPPKWLTFGSAALALAALVTAVYFGISWWVTSGNEASGVAAEREDVVRSTGSAVIALTELDYEDPDAYFQRQRDIATGDLLNQMNENADQYRKTIAEAKTKVVSTVQDVGVQELDVRAGKASVLATVRTEVAQGDQKGTKVLRLELEMLRVDDKGTWKLSNIGEVPIAQAGQ</sequence>
<dbReference type="AlphaFoldDB" id="A0A1G6P770"/>
<keyword evidence="2 4" id="KW-0472">Membrane</keyword>
<evidence type="ECO:0000256" key="1">
    <source>
        <dbReference type="ARBA" id="ARBA00004370"/>
    </source>
</evidence>
<feature type="transmembrane region" description="Helical" evidence="4">
    <location>
        <begin position="53"/>
        <end position="74"/>
    </location>
</feature>
<keyword evidence="6" id="KW-1185">Reference proteome</keyword>
<dbReference type="RefSeq" id="WP_091802098.1">
    <property type="nucleotide sequence ID" value="NZ_CP016353.1"/>
</dbReference>
<proteinExistence type="predicted"/>
<gene>
    <name evidence="5" type="ORF">SAMN05421630_103493</name>
</gene>
<keyword evidence="4" id="KW-0812">Transmembrane</keyword>
<dbReference type="OrthoDB" id="3555668at2"/>
<dbReference type="EMBL" id="FMZE01000003">
    <property type="protein sequence ID" value="SDC75346.1"/>
    <property type="molecule type" value="Genomic_DNA"/>
</dbReference>